<organism evidence="2 3">
    <name type="scientific">Hymenolepis diminuta</name>
    <name type="common">Rat tapeworm</name>
    <dbReference type="NCBI Taxonomy" id="6216"/>
    <lineage>
        <taxon>Eukaryota</taxon>
        <taxon>Metazoa</taxon>
        <taxon>Spiralia</taxon>
        <taxon>Lophotrochozoa</taxon>
        <taxon>Platyhelminthes</taxon>
        <taxon>Cestoda</taxon>
        <taxon>Eucestoda</taxon>
        <taxon>Cyclophyllidea</taxon>
        <taxon>Hymenolepididae</taxon>
        <taxon>Hymenolepis</taxon>
    </lineage>
</organism>
<dbReference type="AlphaFoldDB" id="A0A564Y4C2"/>
<proteinExistence type="predicted"/>
<keyword evidence="3" id="KW-1185">Reference proteome</keyword>
<dbReference type="Proteomes" id="UP000321570">
    <property type="component" value="Unassembled WGS sequence"/>
</dbReference>
<reference evidence="2 3" key="1">
    <citation type="submission" date="2019-07" db="EMBL/GenBank/DDBJ databases">
        <authorList>
            <person name="Jastrzebski P J."/>
            <person name="Paukszto L."/>
            <person name="Jastrzebski P J."/>
        </authorList>
    </citation>
    <scope>NUCLEOTIDE SEQUENCE [LARGE SCALE GENOMIC DNA]</scope>
    <source>
        <strain evidence="2 3">WMS-il1</strain>
    </source>
</reference>
<accession>A0A564Y4C2</accession>
<feature type="non-terminal residue" evidence="2">
    <location>
        <position position="1"/>
    </location>
</feature>
<protein>
    <submittedName>
        <fullName evidence="2">Uncharacterized protein</fullName>
    </submittedName>
</protein>
<gene>
    <name evidence="2" type="ORF">WMSIL1_LOCUS2722</name>
</gene>
<dbReference type="EMBL" id="CABIJS010000077">
    <property type="protein sequence ID" value="VUZ42081.1"/>
    <property type="molecule type" value="Genomic_DNA"/>
</dbReference>
<sequence length="263" mass="27897">RRARTSEHGQGGRYPGDVGNGLQNGSIFHDGGIGNGYLKSVPLSLPHTKYTTCDPLEEDLSEANLSYLAPQPSNGGFVYEDAMGFQAGPFCSPGGTAALLTEVSPVSGNETTSLQSTQFLTATTATAGPDGVIRLACLPAKQSHTLARCNFIGQKKPTEDVLNGKRNSLTDRDSGNGDSLDVGSCLLAFPPTMETQRSATPCFQHFQLPHHGFQAQPMAFPISSDPQLPQHSPFLITTTSSTSPQEILEVVDSNGTPRTTTFV</sequence>
<name>A0A564Y4C2_HYMDI</name>
<evidence type="ECO:0000256" key="1">
    <source>
        <dbReference type="SAM" id="MobiDB-lite"/>
    </source>
</evidence>
<evidence type="ECO:0000313" key="2">
    <source>
        <dbReference type="EMBL" id="VUZ42081.1"/>
    </source>
</evidence>
<evidence type="ECO:0000313" key="3">
    <source>
        <dbReference type="Proteomes" id="UP000321570"/>
    </source>
</evidence>
<feature type="region of interest" description="Disordered" evidence="1">
    <location>
        <begin position="1"/>
        <end position="22"/>
    </location>
</feature>